<reference evidence="1 2" key="1">
    <citation type="submission" date="2016-12" db="EMBL/GenBank/DDBJ databases">
        <authorList>
            <person name="Song W.-J."/>
            <person name="Kurnit D.M."/>
        </authorList>
    </citation>
    <scope>NUCLEOTIDE SEQUENCE [LARGE SCALE GENOMIC DNA]</scope>
    <source>
        <strain evidence="1 2">DSM 11393</strain>
    </source>
</reference>
<evidence type="ECO:0008006" key="3">
    <source>
        <dbReference type="Google" id="ProtNLM"/>
    </source>
</evidence>
<protein>
    <recommendedName>
        <fullName evidence="3">Antibiotic biosynthesis monooxygenase</fullName>
    </recommendedName>
</protein>
<name>A0A1M7T5P9_9BACT</name>
<accession>A0A1M7T5P9</accession>
<dbReference type="Proteomes" id="UP000186469">
    <property type="component" value="Unassembled WGS sequence"/>
</dbReference>
<evidence type="ECO:0000313" key="2">
    <source>
        <dbReference type="Proteomes" id="UP000186469"/>
    </source>
</evidence>
<proteinExistence type="predicted"/>
<dbReference type="STRING" id="1121455.SAMN02745728_01571"/>
<keyword evidence="2" id="KW-1185">Reference proteome</keyword>
<dbReference type="EMBL" id="FRDI01000007">
    <property type="protein sequence ID" value="SHN66056.1"/>
    <property type="molecule type" value="Genomic_DNA"/>
</dbReference>
<evidence type="ECO:0000313" key="1">
    <source>
        <dbReference type="EMBL" id="SHN66056.1"/>
    </source>
</evidence>
<organism evidence="1 2">
    <name type="scientific">Desulfovibrio litoralis DSM 11393</name>
    <dbReference type="NCBI Taxonomy" id="1121455"/>
    <lineage>
        <taxon>Bacteria</taxon>
        <taxon>Pseudomonadati</taxon>
        <taxon>Thermodesulfobacteriota</taxon>
        <taxon>Desulfovibrionia</taxon>
        <taxon>Desulfovibrionales</taxon>
        <taxon>Desulfovibrionaceae</taxon>
        <taxon>Desulfovibrio</taxon>
    </lineage>
</organism>
<gene>
    <name evidence="1" type="ORF">SAMN02745728_01571</name>
</gene>
<dbReference type="AlphaFoldDB" id="A0A1M7T5P9"/>
<sequence length="110" mass="12816">MISRTWHGVVPVTQRNAFKEYLDQTGVKEAIEIDGNLGAYIQIADQNEYSHFFLCTIWNTWEDILLYAGKTPYIAITYPEDQRFGLISDPIVIHQKVYTCENPFIEKALW</sequence>
<dbReference type="OrthoDB" id="9797060at2"/>
<dbReference type="RefSeq" id="WP_072697264.1">
    <property type="nucleotide sequence ID" value="NZ_FRDI01000007.1"/>
</dbReference>